<keyword evidence="5 8" id="KW-0472">Membrane</keyword>
<dbReference type="PANTHER" id="PTHR45695">
    <property type="entry name" value="LEUCOKININ RECEPTOR-RELATED"/>
    <property type="match status" value="1"/>
</dbReference>
<feature type="transmembrane region" description="Helical" evidence="8">
    <location>
        <begin position="254"/>
        <end position="272"/>
    </location>
</feature>
<dbReference type="InterPro" id="IPR000276">
    <property type="entry name" value="GPCR_Rhodpsn"/>
</dbReference>
<sequence length="362" mass="41076">MKGDTTKPNSTDSDSSVDYLYHFMNYCDDNSFPTLAVFNISFTIFGLVTGFFLVTMIMKNAALRGDKFLLLNHLIGVAIVLLAMTGLLYTEEAINPCWSIGRFLCKMVHFLKTSLTNVSTFLLVCLAIQQLNRYRRKTDNFFNATHQRWLITVAGIWCFAIVVSVPELVLSNVLHFDQEGVLSFCGVYNSNLAQGFTLSAKILFVEYISPFLILVLVVIITSFYVFMVRSQYTTFGVTAGESLVVRDLKQPKHFALVICLAFVYTIGYFPLYSYELASFKEGLFQTGRFSKFWLHMDLVSTFFVLVPPALVPLFVLLFSWPHRDTVIEIYRGITVTIFDDQTRETGAAAEKQEEFADVNLKA</sequence>
<keyword evidence="2 8" id="KW-0812">Transmembrane</keyword>
<keyword evidence="4" id="KW-0297">G-protein coupled receptor</keyword>
<organism evidence="10 11">
    <name type="scientific">Stichopus japonicus</name>
    <name type="common">Sea cucumber</name>
    <dbReference type="NCBI Taxonomy" id="307972"/>
    <lineage>
        <taxon>Eukaryota</taxon>
        <taxon>Metazoa</taxon>
        <taxon>Echinodermata</taxon>
        <taxon>Eleutherozoa</taxon>
        <taxon>Echinozoa</taxon>
        <taxon>Holothuroidea</taxon>
        <taxon>Aspidochirotacea</taxon>
        <taxon>Aspidochirotida</taxon>
        <taxon>Stichopodidae</taxon>
        <taxon>Apostichopus</taxon>
    </lineage>
</organism>
<dbReference type="AlphaFoldDB" id="A0A2G8JF19"/>
<dbReference type="CDD" id="cd00637">
    <property type="entry name" value="7tm_classA_rhodopsin-like"/>
    <property type="match status" value="1"/>
</dbReference>
<dbReference type="PROSITE" id="PS50262">
    <property type="entry name" value="G_PROTEIN_RECEP_F1_2"/>
    <property type="match status" value="1"/>
</dbReference>
<dbReference type="Pfam" id="PF00001">
    <property type="entry name" value="7tm_1"/>
    <property type="match status" value="1"/>
</dbReference>
<dbReference type="STRING" id="307972.A0A2G8JF19"/>
<feature type="domain" description="G-protein coupled receptors family 1 profile" evidence="9">
    <location>
        <begin position="49"/>
        <end position="315"/>
    </location>
</feature>
<feature type="transmembrane region" description="Helical" evidence="8">
    <location>
        <begin position="69"/>
        <end position="89"/>
    </location>
</feature>
<evidence type="ECO:0000256" key="6">
    <source>
        <dbReference type="ARBA" id="ARBA00023170"/>
    </source>
</evidence>
<comment type="subcellular location">
    <subcellularLocation>
        <location evidence="1">Membrane</location>
        <topology evidence="1">Multi-pass membrane protein</topology>
    </subcellularLocation>
</comment>
<name>A0A2G8JF19_STIJA</name>
<evidence type="ECO:0000313" key="11">
    <source>
        <dbReference type="Proteomes" id="UP000230750"/>
    </source>
</evidence>
<evidence type="ECO:0000256" key="5">
    <source>
        <dbReference type="ARBA" id="ARBA00023136"/>
    </source>
</evidence>
<feature type="transmembrane region" description="Helical" evidence="8">
    <location>
        <begin position="207"/>
        <end position="226"/>
    </location>
</feature>
<protein>
    <recommendedName>
        <fullName evidence="9">G-protein coupled receptors family 1 profile domain-containing protein</fullName>
    </recommendedName>
</protein>
<keyword evidence="3 8" id="KW-1133">Transmembrane helix</keyword>
<dbReference type="SUPFAM" id="SSF81321">
    <property type="entry name" value="Family A G protein-coupled receptor-like"/>
    <property type="match status" value="1"/>
</dbReference>
<dbReference type="OrthoDB" id="6435638at2759"/>
<evidence type="ECO:0000256" key="7">
    <source>
        <dbReference type="ARBA" id="ARBA00023224"/>
    </source>
</evidence>
<accession>A0A2G8JF19</accession>
<evidence type="ECO:0000313" key="10">
    <source>
        <dbReference type="EMBL" id="PIK34299.1"/>
    </source>
</evidence>
<evidence type="ECO:0000256" key="1">
    <source>
        <dbReference type="ARBA" id="ARBA00004141"/>
    </source>
</evidence>
<dbReference type="Proteomes" id="UP000230750">
    <property type="component" value="Unassembled WGS sequence"/>
</dbReference>
<dbReference type="InterPro" id="IPR017452">
    <property type="entry name" value="GPCR_Rhodpsn_7TM"/>
</dbReference>
<dbReference type="EMBL" id="MRZV01002221">
    <property type="protein sequence ID" value="PIK34299.1"/>
    <property type="molecule type" value="Genomic_DNA"/>
</dbReference>
<gene>
    <name evidence="10" type="ORF">BSL78_28879</name>
</gene>
<feature type="transmembrane region" description="Helical" evidence="8">
    <location>
        <begin position="292"/>
        <end position="318"/>
    </location>
</feature>
<dbReference type="Gene3D" id="1.20.1070.10">
    <property type="entry name" value="Rhodopsin 7-helix transmembrane proteins"/>
    <property type="match status" value="1"/>
</dbReference>
<reference evidence="10 11" key="1">
    <citation type="journal article" date="2017" name="PLoS Biol.">
        <title>The sea cucumber genome provides insights into morphological evolution and visceral regeneration.</title>
        <authorList>
            <person name="Zhang X."/>
            <person name="Sun L."/>
            <person name="Yuan J."/>
            <person name="Sun Y."/>
            <person name="Gao Y."/>
            <person name="Zhang L."/>
            <person name="Li S."/>
            <person name="Dai H."/>
            <person name="Hamel J.F."/>
            <person name="Liu C."/>
            <person name="Yu Y."/>
            <person name="Liu S."/>
            <person name="Lin W."/>
            <person name="Guo K."/>
            <person name="Jin S."/>
            <person name="Xu P."/>
            <person name="Storey K.B."/>
            <person name="Huan P."/>
            <person name="Zhang T."/>
            <person name="Zhou Y."/>
            <person name="Zhang J."/>
            <person name="Lin C."/>
            <person name="Li X."/>
            <person name="Xing L."/>
            <person name="Huo D."/>
            <person name="Sun M."/>
            <person name="Wang L."/>
            <person name="Mercier A."/>
            <person name="Li F."/>
            <person name="Yang H."/>
            <person name="Xiang J."/>
        </authorList>
    </citation>
    <scope>NUCLEOTIDE SEQUENCE [LARGE SCALE GENOMIC DNA]</scope>
    <source>
        <strain evidence="10">Shaxun</strain>
        <tissue evidence="10">Muscle</tissue>
    </source>
</reference>
<dbReference type="GO" id="GO:0005886">
    <property type="term" value="C:plasma membrane"/>
    <property type="evidence" value="ECO:0007669"/>
    <property type="project" value="TreeGrafter"/>
</dbReference>
<evidence type="ECO:0000256" key="8">
    <source>
        <dbReference type="SAM" id="Phobius"/>
    </source>
</evidence>
<evidence type="ECO:0000259" key="9">
    <source>
        <dbReference type="PROSITE" id="PS50262"/>
    </source>
</evidence>
<dbReference type="GO" id="GO:0004930">
    <property type="term" value="F:G protein-coupled receptor activity"/>
    <property type="evidence" value="ECO:0007669"/>
    <property type="project" value="UniProtKB-KW"/>
</dbReference>
<evidence type="ECO:0000256" key="2">
    <source>
        <dbReference type="ARBA" id="ARBA00022692"/>
    </source>
</evidence>
<evidence type="ECO:0000256" key="3">
    <source>
        <dbReference type="ARBA" id="ARBA00022989"/>
    </source>
</evidence>
<comment type="caution">
    <text evidence="10">The sequence shown here is derived from an EMBL/GenBank/DDBJ whole genome shotgun (WGS) entry which is preliminary data.</text>
</comment>
<keyword evidence="7" id="KW-0807">Transducer</keyword>
<dbReference type="PANTHER" id="PTHR45695:SF15">
    <property type="entry name" value="OPSIN RH2"/>
    <property type="match status" value="1"/>
</dbReference>
<proteinExistence type="predicted"/>
<feature type="transmembrane region" description="Helical" evidence="8">
    <location>
        <begin position="109"/>
        <end position="128"/>
    </location>
</feature>
<feature type="transmembrane region" description="Helical" evidence="8">
    <location>
        <begin position="149"/>
        <end position="169"/>
    </location>
</feature>
<keyword evidence="6" id="KW-0675">Receptor</keyword>
<evidence type="ECO:0000256" key="4">
    <source>
        <dbReference type="ARBA" id="ARBA00023040"/>
    </source>
</evidence>
<keyword evidence="11" id="KW-1185">Reference proteome</keyword>
<feature type="transmembrane region" description="Helical" evidence="8">
    <location>
        <begin position="35"/>
        <end position="57"/>
    </location>
</feature>